<feature type="binding site" evidence="2">
    <location>
        <position position="63"/>
    </location>
    <ligand>
        <name>CoA</name>
        <dbReference type="ChEBI" id="CHEBI:57287"/>
    </ligand>
</feature>
<keyword evidence="5" id="KW-1185">Reference proteome</keyword>
<name>A0A1I4W321_9BACT</name>
<evidence type="ECO:0000256" key="2">
    <source>
        <dbReference type="PIRSR" id="PIRSR014972-2"/>
    </source>
</evidence>
<reference evidence="4 5" key="1">
    <citation type="submission" date="2016-10" db="EMBL/GenBank/DDBJ databases">
        <authorList>
            <person name="de Groot N.N."/>
        </authorList>
    </citation>
    <scope>NUCLEOTIDE SEQUENCE [LARGE SCALE GENOMIC DNA]</scope>
    <source>
        <strain evidence="4 5">DSM 9990</strain>
    </source>
</reference>
<proteinExistence type="predicted"/>
<dbReference type="OrthoDB" id="6902891at2"/>
<evidence type="ECO:0000313" key="5">
    <source>
        <dbReference type="Proteomes" id="UP000199611"/>
    </source>
</evidence>
<dbReference type="PIRSF" id="PIRSF014972">
    <property type="entry name" value="FlK"/>
    <property type="match status" value="1"/>
</dbReference>
<dbReference type="Proteomes" id="UP000199611">
    <property type="component" value="Unassembled WGS sequence"/>
</dbReference>
<dbReference type="SUPFAM" id="SSF54637">
    <property type="entry name" value="Thioesterase/thiol ester dehydrase-isomerase"/>
    <property type="match status" value="1"/>
</dbReference>
<dbReference type="Pfam" id="PF22636">
    <property type="entry name" value="FlK"/>
    <property type="match status" value="1"/>
</dbReference>
<feature type="binding site" evidence="2">
    <location>
        <position position="114"/>
    </location>
    <ligand>
        <name>substrate</name>
    </ligand>
</feature>
<evidence type="ECO:0000313" key="4">
    <source>
        <dbReference type="EMBL" id="SFN07626.1"/>
    </source>
</evidence>
<sequence>MEKSLQPGLKGTAEAEVVAPLTAISMKSGDVEVYATPAMIALMEEAAVACVRDHLPEGQTSVGTYIEVHHRAATPPGMKVKAEAILEAVDGRKLTFKVTAHDELDLIGEGRHERVIVPRDKFMEKVKTKGQKDR</sequence>
<evidence type="ECO:0000259" key="3">
    <source>
        <dbReference type="Pfam" id="PF22636"/>
    </source>
</evidence>
<dbReference type="InterPro" id="IPR054485">
    <property type="entry name" value="FlK-like_dom"/>
</dbReference>
<gene>
    <name evidence="4" type="ORF">SAMN05660836_02568</name>
</gene>
<dbReference type="RefSeq" id="WP_093396353.1">
    <property type="nucleotide sequence ID" value="NZ_FOUU01000013.1"/>
</dbReference>
<dbReference type="AlphaFoldDB" id="A0A1I4W321"/>
<dbReference type="Gene3D" id="3.10.129.10">
    <property type="entry name" value="Hotdog Thioesterase"/>
    <property type="match status" value="1"/>
</dbReference>
<feature type="active site" evidence="1">
    <location>
        <position position="36"/>
    </location>
</feature>
<dbReference type="PANTHER" id="PTHR36934">
    <property type="entry name" value="BLR0278 PROTEIN"/>
    <property type="match status" value="1"/>
</dbReference>
<feature type="active site" evidence="1">
    <location>
        <position position="70"/>
    </location>
</feature>
<dbReference type="STRING" id="39841.SAMN05660836_02568"/>
<accession>A0A1I4W321</accession>
<dbReference type="EMBL" id="FOUU01000013">
    <property type="protein sequence ID" value="SFN07626.1"/>
    <property type="molecule type" value="Genomic_DNA"/>
</dbReference>
<organism evidence="4 5">
    <name type="scientific">Thermodesulforhabdus norvegica</name>
    <dbReference type="NCBI Taxonomy" id="39841"/>
    <lineage>
        <taxon>Bacteria</taxon>
        <taxon>Pseudomonadati</taxon>
        <taxon>Thermodesulfobacteriota</taxon>
        <taxon>Syntrophobacteria</taxon>
        <taxon>Syntrophobacterales</taxon>
        <taxon>Thermodesulforhabdaceae</taxon>
        <taxon>Thermodesulforhabdus</taxon>
    </lineage>
</organism>
<feature type="binding site" evidence="2">
    <location>
        <position position="63"/>
    </location>
    <ligand>
        <name>substrate</name>
    </ligand>
</feature>
<evidence type="ECO:0000256" key="1">
    <source>
        <dbReference type="PIRSR" id="PIRSR014972-1"/>
    </source>
</evidence>
<feature type="active site" evidence="1">
    <location>
        <position position="44"/>
    </location>
</feature>
<protein>
    <submittedName>
        <fullName evidence="4">Thioesterase superfamily</fullName>
    </submittedName>
</protein>
<dbReference type="PANTHER" id="PTHR36934:SF1">
    <property type="entry name" value="THIOESTERASE DOMAIN-CONTAINING PROTEIN"/>
    <property type="match status" value="1"/>
</dbReference>
<feature type="domain" description="Fluoroacetyl-CoA-specific thioesterase-like" evidence="3">
    <location>
        <begin position="22"/>
        <end position="119"/>
    </location>
</feature>
<dbReference type="InterPro" id="IPR025540">
    <property type="entry name" value="FlK"/>
</dbReference>
<dbReference type="InterPro" id="IPR029069">
    <property type="entry name" value="HotDog_dom_sf"/>
</dbReference>